<comment type="caution">
    <text evidence="2">The sequence shown here is derived from an EMBL/GenBank/DDBJ whole genome shotgun (WGS) entry which is preliminary data.</text>
</comment>
<dbReference type="Proteomes" id="UP001412067">
    <property type="component" value="Unassembled WGS sequence"/>
</dbReference>
<sequence>MDTGVDMAVSELVLFSGIDLSVLQNVTRHMTQHHLTLHTVAFLDISYSSQPSLQAATPSCFWSHHRHFFPSPVASQHQPPPCFPAVQQSPPSANYTNWLQLKVHGSCPGELSDVIKLLESSTGSTAVSQIGRTLILYRPSPVKMEEDAKRSRTQQQRKKNHIKRWRKVQESGTFS</sequence>
<feature type="compositionally biased region" description="Basic residues" evidence="1">
    <location>
        <begin position="151"/>
        <end position="166"/>
    </location>
</feature>
<dbReference type="PANTHER" id="PTHR47714">
    <property type="entry name" value="CRS1/YHBY DOMAIN CONTAINING PROTEIN, EXPRESSED"/>
    <property type="match status" value="1"/>
</dbReference>
<accession>A0ABR2MYH0</accession>
<evidence type="ECO:0000313" key="2">
    <source>
        <dbReference type="EMBL" id="KAK8969284.1"/>
    </source>
</evidence>
<dbReference type="InterPro" id="IPR035920">
    <property type="entry name" value="YhbY-like_sf"/>
</dbReference>
<organism evidence="2 3">
    <name type="scientific">Platanthera guangdongensis</name>
    <dbReference type="NCBI Taxonomy" id="2320717"/>
    <lineage>
        <taxon>Eukaryota</taxon>
        <taxon>Viridiplantae</taxon>
        <taxon>Streptophyta</taxon>
        <taxon>Embryophyta</taxon>
        <taxon>Tracheophyta</taxon>
        <taxon>Spermatophyta</taxon>
        <taxon>Magnoliopsida</taxon>
        <taxon>Liliopsida</taxon>
        <taxon>Asparagales</taxon>
        <taxon>Orchidaceae</taxon>
        <taxon>Orchidoideae</taxon>
        <taxon>Orchideae</taxon>
        <taxon>Orchidinae</taxon>
        <taxon>Platanthera</taxon>
    </lineage>
</organism>
<evidence type="ECO:0000313" key="3">
    <source>
        <dbReference type="Proteomes" id="UP001412067"/>
    </source>
</evidence>
<dbReference type="Gene3D" id="3.30.110.60">
    <property type="entry name" value="YhbY-like"/>
    <property type="match status" value="1"/>
</dbReference>
<evidence type="ECO:0000256" key="1">
    <source>
        <dbReference type="SAM" id="MobiDB-lite"/>
    </source>
</evidence>
<reference evidence="2 3" key="1">
    <citation type="journal article" date="2022" name="Nat. Plants">
        <title>Genomes of leafy and leafless Platanthera orchids illuminate the evolution of mycoheterotrophy.</title>
        <authorList>
            <person name="Li M.H."/>
            <person name="Liu K.W."/>
            <person name="Li Z."/>
            <person name="Lu H.C."/>
            <person name="Ye Q.L."/>
            <person name="Zhang D."/>
            <person name="Wang J.Y."/>
            <person name="Li Y.F."/>
            <person name="Zhong Z.M."/>
            <person name="Liu X."/>
            <person name="Yu X."/>
            <person name="Liu D.K."/>
            <person name="Tu X.D."/>
            <person name="Liu B."/>
            <person name="Hao Y."/>
            <person name="Liao X.Y."/>
            <person name="Jiang Y.T."/>
            <person name="Sun W.H."/>
            <person name="Chen J."/>
            <person name="Chen Y.Q."/>
            <person name="Ai Y."/>
            <person name="Zhai J.W."/>
            <person name="Wu S.S."/>
            <person name="Zhou Z."/>
            <person name="Hsiao Y.Y."/>
            <person name="Wu W.L."/>
            <person name="Chen Y.Y."/>
            <person name="Lin Y.F."/>
            <person name="Hsu J.L."/>
            <person name="Li C.Y."/>
            <person name="Wang Z.W."/>
            <person name="Zhao X."/>
            <person name="Zhong W.Y."/>
            <person name="Ma X.K."/>
            <person name="Ma L."/>
            <person name="Huang J."/>
            <person name="Chen G.Z."/>
            <person name="Huang M.Z."/>
            <person name="Huang L."/>
            <person name="Peng D.H."/>
            <person name="Luo Y.B."/>
            <person name="Zou S.Q."/>
            <person name="Chen S.P."/>
            <person name="Lan S."/>
            <person name="Tsai W.C."/>
            <person name="Van de Peer Y."/>
            <person name="Liu Z.J."/>
        </authorList>
    </citation>
    <scope>NUCLEOTIDE SEQUENCE [LARGE SCALE GENOMIC DNA]</scope>
    <source>
        <strain evidence="2">Lor288</strain>
    </source>
</reference>
<feature type="region of interest" description="Disordered" evidence="1">
    <location>
        <begin position="144"/>
        <end position="175"/>
    </location>
</feature>
<protein>
    <recommendedName>
        <fullName evidence="4">CRM domain-containing protein</fullName>
    </recommendedName>
</protein>
<dbReference type="EMBL" id="JBBWWR010000003">
    <property type="protein sequence ID" value="KAK8969284.1"/>
    <property type="molecule type" value="Genomic_DNA"/>
</dbReference>
<proteinExistence type="predicted"/>
<evidence type="ECO:0008006" key="4">
    <source>
        <dbReference type="Google" id="ProtNLM"/>
    </source>
</evidence>
<name>A0ABR2MYH0_9ASPA</name>
<dbReference type="PANTHER" id="PTHR47714:SF1">
    <property type="entry name" value="RNA-BINDING CRS1 _ YHBY (CRM) DOMAIN PROTEIN"/>
    <property type="match status" value="1"/>
</dbReference>
<gene>
    <name evidence="2" type="ORF">KSP40_PGU013760</name>
</gene>
<dbReference type="SUPFAM" id="SSF75471">
    <property type="entry name" value="YhbY-like"/>
    <property type="match status" value="1"/>
</dbReference>
<keyword evidence="3" id="KW-1185">Reference proteome</keyword>